<evidence type="ECO:0000313" key="2">
    <source>
        <dbReference type="EMBL" id="OCT45368.1"/>
    </source>
</evidence>
<evidence type="ECO:0000313" key="3">
    <source>
        <dbReference type="Proteomes" id="UP000094526"/>
    </source>
</evidence>
<dbReference type="Proteomes" id="UP000094526">
    <property type="component" value="Unassembled WGS sequence"/>
</dbReference>
<proteinExistence type="predicted"/>
<dbReference type="AlphaFoldDB" id="A0A1C1CA67"/>
<organism evidence="2 3">
    <name type="scientific">Cladophialophora carrionii</name>
    <dbReference type="NCBI Taxonomy" id="86049"/>
    <lineage>
        <taxon>Eukaryota</taxon>
        <taxon>Fungi</taxon>
        <taxon>Dikarya</taxon>
        <taxon>Ascomycota</taxon>
        <taxon>Pezizomycotina</taxon>
        <taxon>Eurotiomycetes</taxon>
        <taxon>Chaetothyriomycetidae</taxon>
        <taxon>Chaetothyriales</taxon>
        <taxon>Herpotrichiellaceae</taxon>
        <taxon>Cladophialophora</taxon>
    </lineage>
</organism>
<sequence length="74" mass="8499">MHKRLLFGEELYPQYSPTGDARQPDANTSHTTTDSRQQHFVPVEQRRGGEKTQINAQHRRQFRAVGESAPLELP</sequence>
<dbReference type="VEuPathDB" id="FungiDB:CLCR_06499"/>
<evidence type="ECO:0000256" key="1">
    <source>
        <dbReference type="SAM" id="MobiDB-lite"/>
    </source>
</evidence>
<keyword evidence="3" id="KW-1185">Reference proteome</keyword>
<feature type="region of interest" description="Disordered" evidence="1">
    <location>
        <begin position="1"/>
        <end position="74"/>
    </location>
</feature>
<comment type="caution">
    <text evidence="2">The sequence shown here is derived from an EMBL/GenBank/DDBJ whole genome shotgun (WGS) entry which is preliminary data.</text>
</comment>
<protein>
    <submittedName>
        <fullName evidence="2">Uncharacterized protein</fullName>
    </submittedName>
</protein>
<dbReference type="EMBL" id="LGRB01000020">
    <property type="protein sequence ID" value="OCT45368.1"/>
    <property type="molecule type" value="Genomic_DNA"/>
</dbReference>
<accession>A0A1C1CA67</accession>
<feature type="compositionally biased region" description="Polar residues" evidence="1">
    <location>
        <begin position="25"/>
        <end position="35"/>
    </location>
</feature>
<reference evidence="3" key="1">
    <citation type="submission" date="2015-07" db="EMBL/GenBank/DDBJ databases">
        <authorList>
            <person name="Teixeira M.M."/>
            <person name="Souza R.C."/>
            <person name="Almeida L.G."/>
            <person name="Vicente V.A."/>
            <person name="de Hoog S."/>
            <person name="Bocca A.L."/>
            <person name="de Almeida S.R."/>
            <person name="Vasconcelos A.T."/>
            <person name="Felipe M.S."/>
        </authorList>
    </citation>
    <scope>NUCLEOTIDE SEQUENCE [LARGE SCALE GENOMIC DNA]</scope>
    <source>
        <strain evidence="3">KSF</strain>
    </source>
</reference>
<name>A0A1C1CA67_9EURO</name>
<gene>
    <name evidence="2" type="ORF">CLCR_06499</name>
</gene>